<proteinExistence type="predicted"/>
<evidence type="ECO:0008006" key="3">
    <source>
        <dbReference type="Google" id="ProtNLM"/>
    </source>
</evidence>
<sequence length="222" mass="24238">MSKLSAIFLEQNLAEPYILTPMHLLVSLIFTMCLGGGMFITYRMCHDSLTYNKQFNVMLLMLSFISTLLLALIQNNPLLSLGILGSLSICRVRANTRDPRDLGFVFWALAIGISSAIGAFAAGIMATLLLAVIMLAFSLNIKSKNALTVVVRGDKCQIANVERIMGQARGSAVQCKNIFANTFELVYEMKLGQKDEESILTLLSTMDGIHGVNVLAPETKVA</sequence>
<evidence type="ECO:0000313" key="2">
    <source>
        <dbReference type="EMBL" id="VYU21537.1"/>
    </source>
</evidence>
<protein>
    <recommendedName>
        <fullName evidence="3">DUF4956 domain-containing protein</fullName>
    </recommendedName>
</protein>
<dbReference type="EMBL" id="CACRUA010000020">
    <property type="protein sequence ID" value="VYU21537.1"/>
    <property type="molecule type" value="Genomic_DNA"/>
</dbReference>
<feature type="transmembrane region" description="Helical" evidence="1">
    <location>
        <begin position="54"/>
        <end position="73"/>
    </location>
</feature>
<dbReference type="InterPro" id="IPR032531">
    <property type="entry name" value="DUF4956"/>
</dbReference>
<keyword evidence="1" id="KW-0812">Transmembrane</keyword>
<reference evidence="2" key="1">
    <citation type="submission" date="2019-11" db="EMBL/GenBank/DDBJ databases">
        <authorList>
            <person name="Feng L."/>
        </authorList>
    </citation>
    <scope>NUCLEOTIDE SEQUENCE</scope>
    <source>
        <strain evidence="2">CsymbiosumLFYP84</strain>
    </source>
</reference>
<evidence type="ECO:0000256" key="1">
    <source>
        <dbReference type="SAM" id="Phobius"/>
    </source>
</evidence>
<dbReference type="Pfam" id="PF16316">
    <property type="entry name" value="DUF4956"/>
    <property type="match status" value="1"/>
</dbReference>
<gene>
    <name evidence="2" type="ORF">CSLFYP84_01605</name>
</gene>
<dbReference type="AlphaFoldDB" id="A0A6N3D788"/>
<name>A0A6N3D788_CLOSY</name>
<dbReference type="GeneID" id="57969384"/>
<keyword evidence="1" id="KW-0472">Membrane</keyword>
<feature type="transmembrane region" description="Helical" evidence="1">
    <location>
        <begin position="24"/>
        <end position="42"/>
    </location>
</feature>
<dbReference type="RefSeq" id="WP_021641352.1">
    <property type="nucleotide sequence ID" value="NZ_CACRUA010000020.1"/>
</dbReference>
<keyword evidence="1" id="KW-1133">Transmembrane helix</keyword>
<accession>A0A6N3D788</accession>
<feature type="transmembrane region" description="Helical" evidence="1">
    <location>
        <begin position="104"/>
        <end position="137"/>
    </location>
</feature>
<organism evidence="2">
    <name type="scientific">Clostridium symbiosum</name>
    <name type="common">Bacteroides symbiosus</name>
    <dbReference type="NCBI Taxonomy" id="1512"/>
    <lineage>
        <taxon>Bacteria</taxon>
        <taxon>Bacillati</taxon>
        <taxon>Bacillota</taxon>
        <taxon>Clostridia</taxon>
        <taxon>Lachnospirales</taxon>
        <taxon>Lachnospiraceae</taxon>
        <taxon>Otoolea</taxon>
    </lineage>
</organism>